<comment type="pathway">
    <text evidence="2">Glycolipid biosynthesis; glycosylphosphatidylinositol-anchor biosynthesis.</text>
</comment>
<keyword evidence="4" id="KW-0337">GPI-anchor biosynthesis</keyword>
<evidence type="ECO:0000313" key="15">
    <source>
        <dbReference type="EMBL" id="GAB0204980.1"/>
    </source>
</evidence>
<keyword evidence="9 12" id="KW-0472">Membrane</keyword>
<keyword evidence="8 12" id="KW-1133">Transmembrane helix</keyword>
<evidence type="ECO:0000256" key="12">
    <source>
        <dbReference type="SAM" id="Phobius"/>
    </source>
</evidence>
<accession>A0ABC9Y4K9</accession>
<evidence type="ECO:0000259" key="13">
    <source>
        <dbReference type="Pfam" id="PF00078"/>
    </source>
</evidence>
<feature type="transmembrane region" description="Helical" evidence="12">
    <location>
        <begin position="472"/>
        <end position="491"/>
    </location>
</feature>
<reference evidence="15 16" key="1">
    <citation type="submission" date="2024-06" db="EMBL/GenBank/DDBJ databases">
        <title>The draft genome of Grus japonensis, version 3.</title>
        <authorList>
            <person name="Nabeshima K."/>
            <person name="Suzuki S."/>
            <person name="Onuma M."/>
        </authorList>
    </citation>
    <scope>NUCLEOTIDE SEQUENCE [LARGE SCALE GENOMIC DNA]</scope>
    <source>
        <strain evidence="15 16">451A</strain>
    </source>
</reference>
<dbReference type="CDD" id="cd16024">
    <property type="entry name" value="GPI_EPT_2"/>
    <property type="match status" value="1"/>
</dbReference>
<dbReference type="InterPro" id="IPR000477">
    <property type="entry name" value="RT_dom"/>
</dbReference>
<feature type="transmembrane region" description="Helical" evidence="12">
    <location>
        <begin position="699"/>
        <end position="715"/>
    </location>
</feature>
<comment type="subcellular location">
    <subcellularLocation>
        <location evidence="1">Endoplasmic reticulum membrane</location>
        <topology evidence="1">Multi-pass membrane protein</topology>
    </subcellularLocation>
</comment>
<dbReference type="FunFam" id="3.40.720.10:FF:000018">
    <property type="entry name" value="Putative GPI ethanolamine phosphate transferase 2"/>
    <property type="match status" value="1"/>
</dbReference>
<dbReference type="EMBL" id="BAAFJT010000040">
    <property type="protein sequence ID" value="GAB0204980.1"/>
    <property type="molecule type" value="Genomic_DNA"/>
</dbReference>
<keyword evidence="5 15" id="KW-0808">Transferase</keyword>
<dbReference type="SUPFAM" id="SSF53649">
    <property type="entry name" value="Alkaline phosphatase-like"/>
    <property type="match status" value="1"/>
</dbReference>
<sequence length="1281" mass="142568">MRLRSGVFASSCLLVEALGVALFLRGFFPVPVRSLPRRESRGDPPAEPAPPGPGKISNWTKIPPPLFKKVVIVLIDALRDDFVFGSKGKQFMPYTTQVVEKGTSYSFIAEAKPPTVTMPRIKALMTGSIPGFIDVIVNLNSPALLDDNLIWQAKTAGKRIIFYGDDTWVKLFPKHFMEYDGTTSFFVSDFTEVDDNVTRHLDRVLKREDWDLLILHYLGLDHIGHMTGPNSPLVGPKLREMDNILKKIHISLLSKEEASPPNLLVVCGDHGMSETGSHGGSSEGEVHTPLLFISSAFEKRSGPLTQPELVQQTDLASTLAVGLGLPISRNSVGNLILPVVGGKTMREQLRFVHLNGFQLSRLLQENTPAYEKDPGYEHFKIAEKSHGNWIKLYLEGNNSEILLNLGKKVLKQYLEALKTLSSSLSKQVAQYDMYSMMVGTVIIMEVLLLLLLSVPKALSSQAEFQVPLSPPLFSLLFYLMCLMLCAVHVIVCTSAESLCYFCSMSWLTAVGVMMLISALMCGILSAIAKIFENSRLRLKNPVLSSSSWSEIDVLILAGTIGHVLSLGASSFIEEEHQTWYFLINTLCLVLCQELCRNNFLLKECDPQHSTTVKQNFDGIREASECKNIDIPAADNSKLGKATSSAEFIKGSDKWISLASPWIILVCCRLLRSLNQTGVQWAHRPDFGHWLTSSEHKSELSFLAAVSLLMIFFLVQRRCSLASKIAMALGLLGIYSYRASIGNVIFPWQHDSKDISNKVMEQILLETMFRHMENKEVIGDSQRGFTKAKSCLTNLVAFYSGVTALVDKGRVTDVIYLDLCKGFDTVPHDILVPKLERQGFDGWTTQWIRSWLDGRTQRVVVNSSMSKWRPVTSGVLRGSVLGPALFHIFVGDVDSGIERTLSKFADDAKLCSVVNMLEGGDAIQRDLDRLERWVCANHMKFNEVKCKALHVGRRNPKHNYRLGGEWIEISPEEKDLGVLIDEKLNTSQQCALAARKANRALGCIKRGVISRSRETMMTKYIWRPLKFDAAQITIMHYWFGQAFFYFQGNSNGIATVDVSAGFVGLEGYVEIPAIFLTAFATYSGPLLWALHLLCYLSSEVSRLKAQLSSVARYSAGLNCSQEQRMSFSAKLLSSWMVHPKPVLAHGFILPQVQDLASPFVKLLEFLVSPLLQFVAEPLSSSRPIYCINHSSQFCVVCRLAKGALCPVVWVINEDVKQYQPQCQALGLITSDWPPGGLHAADDNPVSLEAEPVSVHLTVHFPILDCIILPVRVLREIVLKACL</sequence>
<comment type="similarity">
    <text evidence="3">Belongs to the PIGG/PIGN/PIGO family. PIGG subfamily.</text>
</comment>
<gene>
    <name evidence="15" type="ORF">GRJ2_002963600</name>
</gene>
<protein>
    <submittedName>
        <fullName evidence="15">GPI ethanolamine phosphate transferase 2</fullName>
    </submittedName>
</protein>
<proteinExistence type="inferred from homology"/>
<evidence type="ECO:0000256" key="7">
    <source>
        <dbReference type="ARBA" id="ARBA00022824"/>
    </source>
</evidence>
<evidence type="ECO:0000256" key="8">
    <source>
        <dbReference type="ARBA" id="ARBA00022989"/>
    </source>
</evidence>
<dbReference type="GO" id="GO:0016740">
    <property type="term" value="F:transferase activity"/>
    <property type="evidence" value="ECO:0007669"/>
    <property type="project" value="UniProtKB-KW"/>
</dbReference>
<keyword evidence="6 12" id="KW-0812">Transmembrane</keyword>
<dbReference type="GO" id="GO:0006506">
    <property type="term" value="P:GPI anchor biosynthetic process"/>
    <property type="evidence" value="ECO:0007669"/>
    <property type="project" value="UniProtKB-KW"/>
</dbReference>
<evidence type="ECO:0000256" key="9">
    <source>
        <dbReference type="ARBA" id="ARBA00023136"/>
    </source>
</evidence>
<feature type="domain" description="Reverse transcriptase" evidence="13">
    <location>
        <begin position="757"/>
        <end position="949"/>
    </location>
</feature>
<evidence type="ECO:0000256" key="5">
    <source>
        <dbReference type="ARBA" id="ARBA00022679"/>
    </source>
</evidence>
<dbReference type="InterPro" id="IPR017850">
    <property type="entry name" value="Alkaline_phosphatase_core_sf"/>
</dbReference>
<dbReference type="InterPro" id="IPR002591">
    <property type="entry name" value="Phosphodiest/P_Trfase"/>
</dbReference>
<dbReference type="Proteomes" id="UP001623348">
    <property type="component" value="Unassembled WGS sequence"/>
</dbReference>
<name>A0ABC9Y4K9_GRUJA</name>
<dbReference type="Pfam" id="PF00078">
    <property type="entry name" value="RVT_1"/>
    <property type="match status" value="1"/>
</dbReference>
<evidence type="ECO:0000256" key="4">
    <source>
        <dbReference type="ARBA" id="ARBA00022502"/>
    </source>
</evidence>
<evidence type="ECO:0000313" key="16">
    <source>
        <dbReference type="Proteomes" id="UP001623348"/>
    </source>
</evidence>
<comment type="caution">
    <text evidence="15">The sequence shown here is derived from an EMBL/GenBank/DDBJ whole genome shotgun (WGS) entry which is preliminary data.</text>
</comment>
<dbReference type="Pfam" id="PF19316">
    <property type="entry name" value="PIGO_PIGG"/>
    <property type="match status" value="1"/>
</dbReference>
<keyword evidence="7" id="KW-0256">Endoplasmic reticulum</keyword>
<evidence type="ECO:0000256" key="1">
    <source>
        <dbReference type="ARBA" id="ARBA00004477"/>
    </source>
</evidence>
<evidence type="ECO:0000259" key="14">
    <source>
        <dbReference type="Pfam" id="PF19316"/>
    </source>
</evidence>
<dbReference type="InterPro" id="IPR045687">
    <property type="entry name" value="PIGG/GPI7_C"/>
</dbReference>
<dbReference type="Gene3D" id="3.40.720.10">
    <property type="entry name" value="Alkaline Phosphatase, subunit A"/>
    <property type="match status" value="1"/>
</dbReference>
<dbReference type="Pfam" id="PF01663">
    <property type="entry name" value="Phosphodiest"/>
    <property type="match status" value="1"/>
</dbReference>
<dbReference type="PANTHER" id="PTHR23072:SF0">
    <property type="entry name" value="GPI ETHANOLAMINE PHOSPHATE TRANSFERASE 2"/>
    <property type="match status" value="1"/>
</dbReference>
<evidence type="ECO:0000256" key="11">
    <source>
        <dbReference type="SAM" id="MobiDB-lite"/>
    </source>
</evidence>
<dbReference type="InterPro" id="IPR037674">
    <property type="entry name" value="PIG-G_N"/>
</dbReference>
<feature type="domain" description="GPI ethanolamine phosphate transferase 2 C-terminal" evidence="14">
    <location>
        <begin position="1022"/>
        <end position="1100"/>
    </location>
</feature>
<keyword evidence="16" id="KW-1185">Reference proteome</keyword>
<dbReference type="InterPro" id="IPR039527">
    <property type="entry name" value="PIGG/GPI7"/>
</dbReference>
<evidence type="ECO:0000256" key="2">
    <source>
        <dbReference type="ARBA" id="ARBA00004687"/>
    </source>
</evidence>
<evidence type="ECO:0000256" key="6">
    <source>
        <dbReference type="ARBA" id="ARBA00022692"/>
    </source>
</evidence>
<organism evidence="15 16">
    <name type="scientific">Grus japonensis</name>
    <name type="common">Japanese crane</name>
    <name type="synonym">Red-crowned crane</name>
    <dbReference type="NCBI Taxonomy" id="30415"/>
    <lineage>
        <taxon>Eukaryota</taxon>
        <taxon>Metazoa</taxon>
        <taxon>Chordata</taxon>
        <taxon>Craniata</taxon>
        <taxon>Vertebrata</taxon>
        <taxon>Euteleostomi</taxon>
        <taxon>Archelosauria</taxon>
        <taxon>Archosauria</taxon>
        <taxon>Dinosauria</taxon>
        <taxon>Saurischia</taxon>
        <taxon>Theropoda</taxon>
        <taxon>Coelurosauria</taxon>
        <taxon>Aves</taxon>
        <taxon>Neognathae</taxon>
        <taxon>Neoaves</taxon>
        <taxon>Gruiformes</taxon>
        <taxon>Gruidae</taxon>
        <taxon>Grus</taxon>
    </lineage>
</organism>
<keyword evidence="10" id="KW-0325">Glycoprotein</keyword>
<evidence type="ECO:0000256" key="10">
    <source>
        <dbReference type="ARBA" id="ARBA00023180"/>
    </source>
</evidence>
<dbReference type="CDD" id="cd01650">
    <property type="entry name" value="RT_nLTR_like"/>
    <property type="match status" value="1"/>
</dbReference>
<feature type="transmembrane region" description="Helical" evidence="12">
    <location>
        <begin position="433"/>
        <end position="452"/>
    </location>
</feature>
<evidence type="ECO:0000256" key="3">
    <source>
        <dbReference type="ARBA" id="ARBA00005315"/>
    </source>
</evidence>
<feature type="transmembrane region" description="Helical" evidence="12">
    <location>
        <begin position="503"/>
        <end position="531"/>
    </location>
</feature>
<dbReference type="GO" id="GO:0005789">
    <property type="term" value="C:endoplasmic reticulum membrane"/>
    <property type="evidence" value="ECO:0007669"/>
    <property type="project" value="UniProtKB-SubCell"/>
</dbReference>
<dbReference type="PANTHER" id="PTHR23072">
    <property type="entry name" value="PHOSPHATIDYLINOSITOL GLYCAN-RELATED"/>
    <property type="match status" value="1"/>
</dbReference>
<feature type="region of interest" description="Disordered" evidence="11">
    <location>
        <begin position="36"/>
        <end position="57"/>
    </location>
</feature>